<keyword evidence="3" id="KW-1185">Reference proteome</keyword>
<feature type="domain" description="SET" evidence="1">
    <location>
        <begin position="5"/>
        <end position="151"/>
    </location>
</feature>
<reference evidence="2 3" key="1">
    <citation type="journal article" date="2016" name="Mol. Biol. Evol.">
        <title>Comparative Genomics of Early-Diverging Mushroom-Forming Fungi Provides Insights into the Origins of Lignocellulose Decay Capabilities.</title>
        <authorList>
            <person name="Nagy L.G."/>
            <person name="Riley R."/>
            <person name="Tritt A."/>
            <person name="Adam C."/>
            <person name="Daum C."/>
            <person name="Floudas D."/>
            <person name="Sun H."/>
            <person name="Yadav J.S."/>
            <person name="Pangilinan J."/>
            <person name="Larsson K.H."/>
            <person name="Matsuura K."/>
            <person name="Barry K."/>
            <person name="Labutti K."/>
            <person name="Kuo R."/>
            <person name="Ohm R.A."/>
            <person name="Bhattacharya S.S."/>
            <person name="Shirouzu T."/>
            <person name="Yoshinaga Y."/>
            <person name="Martin F.M."/>
            <person name="Grigoriev I.V."/>
            <person name="Hibbett D.S."/>
        </authorList>
    </citation>
    <scope>NUCLEOTIDE SEQUENCE [LARGE SCALE GENOMIC DNA]</scope>
    <source>
        <strain evidence="2 3">CBS 109695</strain>
    </source>
</reference>
<dbReference type="InterPro" id="IPR046341">
    <property type="entry name" value="SET_dom_sf"/>
</dbReference>
<dbReference type="PROSITE" id="PS50280">
    <property type="entry name" value="SET"/>
    <property type="match status" value="1"/>
</dbReference>
<organism evidence="2 3">
    <name type="scientific">Athelia psychrophila</name>
    <dbReference type="NCBI Taxonomy" id="1759441"/>
    <lineage>
        <taxon>Eukaryota</taxon>
        <taxon>Fungi</taxon>
        <taxon>Dikarya</taxon>
        <taxon>Basidiomycota</taxon>
        <taxon>Agaricomycotina</taxon>
        <taxon>Agaricomycetes</taxon>
        <taxon>Agaricomycetidae</taxon>
        <taxon>Atheliales</taxon>
        <taxon>Atheliaceae</taxon>
        <taxon>Athelia</taxon>
    </lineage>
</organism>
<evidence type="ECO:0000259" key="1">
    <source>
        <dbReference type="PROSITE" id="PS50280"/>
    </source>
</evidence>
<dbReference type="SUPFAM" id="SSF82199">
    <property type="entry name" value="SET domain"/>
    <property type="match status" value="1"/>
</dbReference>
<dbReference type="STRING" id="436010.A0A166NT48"/>
<sequence length="301" mass="33211">MTDPKPYSIRPIEGKGLGFIATRSIRFGELVFSEPPLFTLPTASQGLSAILSALVSKSDIQKKQYLELTNYQSQLHGLHPVEGLFFSNALPCGNNGMGAVAAKAGIFLEGCRFNSSCVPNVGNYWNEGRGIIEFWALKDIEEGEELCTFYLVGFETRAARRRKLRQSWGFECHCATCSLSGDALKASDERRTMLSILMEEIGNCGNRPGEGVKKAKLALRLTRAEGLAYPVVTFSYDAFQLCAAVSDLEHAKAWLREAYSGAVHIRGPEGAQHYVVWLDDIEQHPAWGVGRQKMTLEGPDE</sequence>
<dbReference type="PANTHER" id="PTHR47332:SF4">
    <property type="entry name" value="SET DOMAIN-CONTAINING PROTEIN 5"/>
    <property type="match status" value="1"/>
</dbReference>
<dbReference type="SMART" id="SM00317">
    <property type="entry name" value="SET"/>
    <property type="match status" value="1"/>
</dbReference>
<dbReference type="AlphaFoldDB" id="A0A166NT48"/>
<dbReference type="Gene3D" id="2.170.270.10">
    <property type="entry name" value="SET domain"/>
    <property type="match status" value="1"/>
</dbReference>
<dbReference type="CDD" id="cd20071">
    <property type="entry name" value="SET_SMYD"/>
    <property type="match status" value="1"/>
</dbReference>
<proteinExistence type="predicted"/>
<name>A0A166NT48_9AGAM</name>
<accession>A0A166NT48</accession>
<dbReference type="Pfam" id="PF00856">
    <property type="entry name" value="SET"/>
    <property type="match status" value="1"/>
</dbReference>
<dbReference type="InterPro" id="IPR001214">
    <property type="entry name" value="SET_dom"/>
</dbReference>
<gene>
    <name evidence="2" type="ORF">FIBSPDRAFT_1041496</name>
</gene>
<evidence type="ECO:0000313" key="3">
    <source>
        <dbReference type="Proteomes" id="UP000076532"/>
    </source>
</evidence>
<dbReference type="PANTHER" id="PTHR47332">
    <property type="entry name" value="SET DOMAIN-CONTAINING PROTEIN 5"/>
    <property type="match status" value="1"/>
</dbReference>
<dbReference type="InterPro" id="IPR053185">
    <property type="entry name" value="SET_domain_protein"/>
</dbReference>
<evidence type="ECO:0000313" key="2">
    <source>
        <dbReference type="EMBL" id="KZP25349.1"/>
    </source>
</evidence>
<dbReference type="EMBL" id="KV417521">
    <property type="protein sequence ID" value="KZP25349.1"/>
    <property type="molecule type" value="Genomic_DNA"/>
</dbReference>
<dbReference type="Proteomes" id="UP000076532">
    <property type="component" value="Unassembled WGS sequence"/>
</dbReference>
<protein>
    <submittedName>
        <fullName evidence="2">SET domain-containing protein</fullName>
    </submittedName>
</protein>
<dbReference type="OrthoDB" id="265717at2759"/>